<feature type="transmembrane region" description="Helical" evidence="1">
    <location>
        <begin position="16"/>
        <end position="34"/>
    </location>
</feature>
<dbReference type="OrthoDB" id="660475at2"/>
<gene>
    <name evidence="2" type="ORF">ESB13_03065</name>
</gene>
<evidence type="ECO:0000313" key="3">
    <source>
        <dbReference type="Proteomes" id="UP000290545"/>
    </source>
</evidence>
<evidence type="ECO:0000256" key="1">
    <source>
        <dbReference type="SAM" id="Phobius"/>
    </source>
</evidence>
<dbReference type="RefSeq" id="WP_129001559.1">
    <property type="nucleotide sequence ID" value="NZ_SDHZ01000001.1"/>
</dbReference>
<feature type="transmembrane region" description="Helical" evidence="1">
    <location>
        <begin position="78"/>
        <end position="107"/>
    </location>
</feature>
<keyword evidence="1" id="KW-0472">Membrane</keyword>
<reference evidence="2 3" key="1">
    <citation type="submission" date="2019-01" db="EMBL/GenBank/DDBJ databases">
        <title>Filimonas sp. strain TTM-71.</title>
        <authorList>
            <person name="Chen W.-M."/>
        </authorList>
    </citation>
    <scope>NUCLEOTIDE SEQUENCE [LARGE SCALE GENOMIC DNA]</scope>
    <source>
        <strain evidence="2 3">TTM-71</strain>
    </source>
</reference>
<dbReference type="AlphaFoldDB" id="A0A4Q1D8X0"/>
<feature type="transmembrane region" description="Helical" evidence="1">
    <location>
        <begin position="46"/>
        <end position="66"/>
    </location>
</feature>
<evidence type="ECO:0000313" key="2">
    <source>
        <dbReference type="EMBL" id="RXK85807.1"/>
    </source>
</evidence>
<protein>
    <recommendedName>
        <fullName evidence="4">YcxB family protein</fullName>
    </recommendedName>
</protein>
<proteinExistence type="predicted"/>
<dbReference type="EMBL" id="SDHZ01000001">
    <property type="protein sequence ID" value="RXK85807.1"/>
    <property type="molecule type" value="Genomic_DNA"/>
</dbReference>
<keyword evidence="3" id="KW-1185">Reference proteome</keyword>
<keyword evidence="1" id="KW-0812">Transmembrane</keyword>
<name>A0A4Q1D8X0_9BACT</name>
<accession>A0A4Q1D8X0</accession>
<dbReference type="Proteomes" id="UP000290545">
    <property type="component" value="Unassembled WGS sequence"/>
</dbReference>
<comment type="caution">
    <text evidence="2">The sequence shown here is derived from an EMBL/GenBank/DDBJ whole genome shotgun (WGS) entry which is preliminary data.</text>
</comment>
<sequence>MEYDFLITLRKNKVNLFGYITQLMLFLSIAAFAMHLFDPIDQPTRIVFAVIIFLTFSFWILARLRFIGKKYDYTSYRLALYVCFFGWLAAPMPLMIIAFFFLAMALLEKPANLPPEIGFSEYGVSFNTFPKRTVKWDEITNVVLKDDLLTIDYKNNKLFQREIAPGTDKTTVKEFNDFCAHYTSNIL</sequence>
<evidence type="ECO:0008006" key="4">
    <source>
        <dbReference type="Google" id="ProtNLM"/>
    </source>
</evidence>
<organism evidence="2 3">
    <name type="scientific">Filimonas effusa</name>
    <dbReference type="NCBI Taxonomy" id="2508721"/>
    <lineage>
        <taxon>Bacteria</taxon>
        <taxon>Pseudomonadati</taxon>
        <taxon>Bacteroidota</taxon>
        <taxon>Chitinophagia</taxon>
        <taxon>Chitinophagales</taxon>
        <taxon>Chitinophagaceae</taxon>
        <taxon>Filimonas</taxon>
    </lineage>
</organism>
<keyword evidence="1" id="KW-1133">Transmembrane helix</keyword>